<evidence type="ECO:0000313" key="2">
    <source>
        <dbReference type="Proteomes" id="UP000736328"/>
    </source>
</evidence>
<gene>
    <name evidence="1" type="ORF">HY768_08035</name>
</gene>
<dbReference type="Gene3D" id="3.40.50.10690">
    <property type="entry name" value="putative lor/sdh protein like domains"/>
    <property type="match status" value="1"/>
</dbReference>
<dbReference type="EMBL" id="JACQXR010000106">
    <property type="protein sequence ID" value="MBI4727154.1"/>
    <property type="molecule type" value="Genomic_DNA"/>
</dbReference>
<dbReference type="Proteomes" id="UP000736328">
    <property type="component" value="Unassembled WGS sequence"/>
</dbReference>
<protein>
    <recommendedName>
        <fullName evidence="3">Deoxyhypusine synthase</fullName>
    </recommendedName>
</protein>
<comment type="caution">
    <text evidence="1">The sequence shown here is derived from an EMBL/GenBank/DDBJ whole genome shotgun (WGS) entry which is preliminary data.</text>
</comment>
<evidence type="ECO:0008006" key="3">
    <source>
        <dbReference type="Google" id="ProtNLM"/>
    </source>
</evidence>
<sequence>MNSFKEIDLSKVKRYSIENRKSKVDLIQQAKVVNQNSSLALFFDSLPRTLKVRELFLLSQAVRKARSRGRPVIVMMGAHPIKCGLSPVLIDLIAQGYISHLATNGAGAIHDYEMAFWGQTSEDVAAGLEDGSFGMAKETADGINGIIKAASLCQMGYGQALGQYIIGDKAKYQKFSLLAACSRNKVPFTVHVAVGTDIINQHFSYDGAAVGDCSHRDFKILAQAVTKLPGGVVINIGSAVVLPEVFLKALTVARNLGHQVRNFTTANFDMIQHYRPNVNVVSRPVLFGGQGYSFTGHHEIMLPLLAALIKLQDKKTKTKINI</sequence>
<organism evidence="1 2">
    <name type="scientific">candidate division TA06 bacterium</name>
    <dbReference type="NCBI Taxonomy" id="2250710"/>
    <lineage>
        <taxon>Bacteria</taxon>
        <taxon>Bacteria division TA06</taxon>
    </lineage>
</organism>
<evidence type="ECO:0000313" key="1">
    <source>
        <dbReference type="EMBL" id="MBI4727154.1"/>
    </source>
</evidence>
<name>A0A933IBD8_UNCT6</name>
<dbReference type="AlphaFoldDB" id="A0A933IBD8"/>
<reference evidence="1" key="1">
    <citation type="submission" date="2020-07" db="EMBL/GenBank/DDBJ databases">
        <title>Huge and variable diversity of episymbiotic CPR bacteria and DPANN archaea in groundwater ecosystems.</title>
        <authorList>
            <person name="He C.Y."/>
            <person name="Keren R."/>
            <person name="Whittaker M."/>
            <person name="Farag I.F."/>
            <person name="Doudna J."/>
            <person name="Cate J.H.D."/>
            <person name="Banfield J.F."/>
        </authorList>
    </citation>
    <scope>NUCLEOTIDE SEQUENCE</scope>
    <source>
        <strain evidence="1">NC_groundwater_1520_Pr4_B-0.1um_53_5</strain>
    </source>
</reference>
<proteinExistence type="predicted"/>
<accession>A0A933IBD8</accession>